<dbReference type="InterPro" id="IPR020084">
    <property type="entry name" value="NUDIX_hydrolase_CS"/>
</dbReference>
<dbReference type="Proteomes" id="UP000253490">
    <property type="component" value="Unassembled WGS sequence"/>
</dbReference>
<dbReference type="PRINTS" id="PR00502">
    <property type="entry name" value="NUDIXFAMILY"/>
</dbReference>
<feature type="domain" description="Nudix hydrolase" evidence="3">
    <location>
        <begin position="2"/>
        <end position="148"/>
    </location>
</feature>
<evidence type="ECO:0000313" key="5">
    <source>
        <dbReference type="Proteomes" id="UP000253490"/>
    </source>
</evidence>
<dbReference type="EMBL" id="QNRX01000015">
    <property type="protein sequence ID" value="RBP61043.1"/>
    <property type="molecule type" value="Genomic_DNA"/>
</dbReference>
<dbReference type="InterPro" id="IPR020476">
    <property type="entry name" value="Nudix_hydrolase"/>
</dbReference>
<dbReference type="PROSITE" id="PS00893">
    <property type="entry name" value="NUDIX_BOX"/>
    <property type="match status" value="1"/>
</dbReference>
<protein>
    <submittedName>
        <fullName evidence="4">NUDIX domain-containing protein</fullName>
    </submittedName>
</protein>
<dbReference type="PANTHER" id="PTHR43736">
    <property type="entry name" value="ADP-RIBOSE PYROPHOSPHATASE"/>
    <property type="match status" value="1"/>
</dbReference>
<dbReference type="InterPro" id="IPR000086">
    <property type="entry name" value="NUDIX_hydrolase_dom"/>
</dbReference>
<dbReference type="OrthoDB" id="9806150at2"/>
<comment type="caution">
    <text evidence="4">The sequence shown here is derived from an EMBL/GenBank/DDBJ whole genome shotgun (WGS) entry which is preliminary data.</text>
</comment>
<dbReference type="Pfam" id="PF00293">
    <property type="entry name" value="NUDIX"/>
    <property type="match status" value="1"/>
</dbReference>
<proteinExistence type="inferred from homology"/>
<evidence type="ECO:0000256" key="1">
    <source>
        <dbReference type="ARBA" id="ARBA00022801"/>
    </source>
</evidence>
<name>A0A366I0Y5_9FIRM</name>
<dbReference type="CDD" id="cd04685">
    <property type="entry name" value="NUDIX_Hydrolase"/>
    <property type="match status" value="1"/>
</dbReference>
<dbReference type="AlphaFoldDB" id="A0A366I0Y5"/>
<dbReference type="RefSeq" id="WP_113921257.1">
    <property type="nucleotide sequence ID" value="NZ_QNRX01000015.1"/>
</dbReference>
<dbReference type="InterPro" id="IPR015797">
    <property type="entry name" value="NUDIX_hydrolase-like_dom_sf"/>
</dbReference>
<evidence type="ECO:0000256" key="2">
    <source>
        <dbReference type="RuleBase" id="RU003476"/>
    </source>
</evidence>
<comment type="similarity">
    <text evidence="2">Belongs to the Nudix hydrolase family.</text>
</comment>
<dbReference type="Gene3D" id="3.90.79.10">
    <property type="entry name" value="Nucleoside Triphosphate Pyrophosphohydrolase"/>
    <property type="match status" value="1"/>
</dbReference>
<accession>A0A366I0Y5</accession>
<evidence type="ECO:0000313" key="4">
    <source>
        <dbReference type="EMBL" id="RBP61043.1"/>
    </source>
</evidence>
<dbReference type="PANTHER" id="PTHR43736:SF2">
    <property type="entry name" value="MUTT_NUDIX FAMILY PROTEIN"/>
    <property type="match status" value="1"/>
</dbReference>
<keyword evidence="1 2" id="KW-0378">Hydrolase</keyword>
<gene>
    <name evidence="4" type="ORF">DES36_11542</name>
</gene>
<dbReference type="GO" id="GO:0016787">
    <property type="term" value="F:hydrolase activity"/>
    <property type="evidence" value="ECO:0007669"/>
    <property type="project" value="UniProtKB-KW"/>
</dbReference>
<keyword evidence="5" id="KW-1185">Reference proteome</keyword>
<dbReference type="SUPFAM" id="SSF55811">
    <property type="entry name" value="Nudix"/>
    <property type="match status" value="1"/>
</dbReference>
<dbReference type="PROSITE" id="PS51462">
    <property type="entry name" value="NUDIX"/>
    <property type="match status" value="1"/>
</dbReference>
<sequence>MKVRERASALLISSNNRIFLFKFKFSSMFENGKTLWITPGGGVKEGETYEATLRRELYEELGLEILIESKYVYARKKVFTDKKGIEFLSDERYFIVKVNNEIVIYENMTNNEKENTKAGKWWSLEEIQSSNEKFFVDGLDKILENILSNNIPSSPQEI</sequence>
<evidence type="ECO:0000259" key="3">
    <source>
        <dbReference type="PROSITE" id="PS51462"/>
    </source>
</evidence>
<reference evidence="4 5" key="1">
    <citation type="submission" date="2018-06" db="EMBL/GenBank/DDBJ databases">
        <title>Genomic Encyclopedia of Type Strains, Phase IV (KMG-IV): sequencing the most valuable type-strain genomes for metagenomic binning, comparative biology and taxonomic classification.</title>
        <authorList>
            <person name="Goeker M."/>
        </authorList>
    </citation>
    <scope>NUCLEOTIDE SEQUENCE [LARGE SCALE GENOMIC DNA]</scope>
    <source>
        <strain evidence="4 5">DSM 22112</strain>
    </source>
</reference>
<organism evidence="4 5">
    <name type="scientific">Alkalibaculum bacchi</name>
    <dbReference type="NCBI Taxonomy" id="645887"/>
    <lineage>
        <taxon>Bacteria</taxon>
        <taxon>Bacillati</taxon>
        <taxon>Bacillota</taxon>
        <taxon>Clostridia</taxon>
        <taxon>Eubacteriales</taxon>
        <taxon>Eubacteriaceae</taxon>
        <taxon>Alkalibaculum</taxon>
    </lineage>
</organism>